<dbReference type="EMBL" id="QGSV01000122">
    <property type="protein sequence ID" value="PWU49984.1"/>
    <property type="molecule type" value="Genomic_DNA"/>
</dbReference>
<feature type="transmembrane region" description="Helical" evidence="2">
    <location>
        <begin position="303"/>
        <end position="321"/>
    </location>
</feature>
<organism evidence="3 4">
    <name type="scientific">Micromonospora globispora</name>
    <dbReference type="NCBI Taxonomy" id="1450148"/>
    <lineage>
        <taxon>Bacteria</taxon>
        <taxon>Bacillati</taxon>
        <taxon>Actinomycetota</taxon>
        <taxon>Actinomycetes</taxon>
        <taxon>Micromonosporales</taxon>
        <taxon>Micromonosporaceae</taxon>
        <taxon>Micromonospora</taxon>
    </lineage>
</organism>
<dbReference type="PANTHER" id="PTHR36840:SF1">
    <property type="entry name" value="BLL5714 PROTEIN"/>
    <property type="match status" value="1"/>
</dbReference>
<protein>
    <submittedName>
        <fullName evidence="3">Low temperature requirement protein A</fullName>
    </submittedName>
</protein>
<feature type="transmembrane region" description="Helical" evidence="2">
    <location>
        <begin position="341"/>
        <end position="363"/>
    </location>
</feature>
<evidence type="ECO:0000256" key="1">
    <source>
        <dbReference type="SAM" id="MobiDB-lite"/>
    </source>
</evidence>
<feature type="transmembrane region" description="Helical" evidence="2">
    <location>
        <begin position="36"/>
        <end position="56"/>
    </location>
</feature>
<keyword evidence="2" id="KW-1133">Transmembrane helix</keyword>
<proteinExistence type="predicted"/>
<comment type="caution">
    <text evidence="3">The sequence shown here is derived from an EMBL/GenBank/DDBJ whole genome shotgun (WGS) entry which is preliminary data.</text>
</comment>
<feature type="transmembrane region" description="Helical" evidence="2">
    <location>
        <begin position="189"/>
        <end position="214"/>
    </location>
</feature>
<dbReference type="RefSeq" id="WP_109944056.1">
    <property type="nucleotide sequence ID" value="NZ_QGSV01000122.1"/>
</dbReference>
<dbReference type="Proteomes" id="UP000245683">
    <property type="component" value="Unassembled WGS sequence"/>
</dbReference>
<gene>
    <name evidence="3" type="ORF">DLJ46_08225</name>
</gene>
<dbReference type="AlphaFoldDB" id="A0A317KEH2"/>
<dbReference type="OrthoDB" id="7698234at2"/>
<keyword evidence="2" id="KW-0812">Transmembrane</keyword>
<feature type="transmembrane region" description="Helical" evidence="2">
    <location>
        <begin position="126"/>
        <end position="146"/>
    </location>
</feature>
<feature type="transmembrane region" description="Helical" evidence="2">
    <location>
        <begin position="226"/>
        <end position="249"/>
    </location>
</feature>
<keyword evidence="2" id="KW-0472">Membrane</keyword>
<evidence type="ECO:0000256" key="2">
    <source>
        <dbReference type="SAM" id="Phobius"/>
    </source>
</evidence>
<feature type="transmembrane region" description="Helical" evidence="2">
    <location>
        <begin position="395"/>
        <end position="414"/>
    </location>
</feature>
<keyword evidence="4" id="KW-1185">Reference proteome</keyword>
<feature type="region of interest" description="Disordered" evidence="1">
    <location>
        <begin position="1"/>
        <end position="25"/>
    </location>
</feature>
<feature type="transmembrane region" description="Helical" evidence="2">
    <location>
        <begin position="62"/>
        <end position="85"/>
    </location>
</feature>
<sequence length="446" mass="47800">MSGWETARVANGGGGARWSRGVRPGAPGSRATRLELFYDLVFVFAFLNVTTLTATYPSVHSVVRALLGLALLWWCWSGFAGLGNVVRTDQGVLPVVGFTTVAAAFLLALTLPEAFTDRPGGLPGPLVFAGCYLLVRGTQVAVLGWVSRADQELRRRWLVLALPVLVATVLLVAAGVVPQRLADGSAEALIRLAFWLAAIFVEYGVGLLVGGVGWQVVSSGHWAERHALIILVALGETIISLGLGPQFIAGLPLTWAVVVAAVCGIAVASVLWWAYFDTLALAVEQLLHRTREPRARIALARDAYTYLHLPMIAGIIFYALGLKGLLAHVAEPSTPRWGTPLSRFGLVTLYGGVVLYLLSLGALALRTLRIVRWVPLTAVVLIVALVPVVRPLPEMVALGLLALVCVLLAGAQTVTGAGHRARVRQVALEEQLAAEAEQSEWRRRHL</sequence>
<feature type="transmembrane region" description="Helical" evidence="2">
    <location>
        <begin position="92"/>
        <end position="111"/>
    </location>
</feature>
<dbReference type="Pfam" id="PF06772">
    <property type="entry name" value="LtrA"/>
    <property type="match status" value="1"/>
</dbReference>
<name>A0A317KEH2_9ACTN</name>
<accession>A0A317KEH2</accession>
<dbReference type="InterPro" id="IPR010640">
    <property type="entry name" value="Low_temperature_requirement_A"/>
</dbReference>
<reference evidence="4" key="1">
    <citation type="submission" date="2018-05" db="EMBL/GenBank/DDBJ databases">
        <title>Micromonospora globispora sp. nov. and Micromonospora rugosa sp. nov., isolated from marine sediment.</title>
        <authorList>
            <person name="Carro L."/>
            <person name="Aysel V."/>
            <person name="Cetin D."/>
            <person name="Igual J.M."/>
            <person name="Klenk H.-P."/>
            <person name="Trujillo M.E."/>
            <person name="Sahin N."/>
        </authorList>
    </citation>
    <scope>NUCLEOTIDE SEQUENCE [LARGE SCALE GENOMIC DNA]</scope>
    <source>
        <strain evidence="4">S2904</strain>
    </source>
</reference>
<feature type="transmembrane region" description="Helical" evidence="2">
    <location>
        <begin position="370"/>
        <end position="389"/>
    </location>
</feature>
<feature type="transmembrane region" description="Helical" evidence="2">
    <location>
        <begin position="255"/>
        <end position="282"/>
    </location>
</feature>
<evidence type="ECO:0000313" key="4">
    <source>
        <dbReference type="Proteomes" id="UP000245683"/>
    </source>
</evidence>
<dbReference type="PANTHER" id="PTHR36840">
    <property type="entry name" value="BLL5714 PROTEIN"/>
    <property type="match status" value="1"/>
</dbReference>
<feature type="transmembrane region" description="Helical" evidence="2">
    <location>
        <begin position="158"/>
        <end position="177"/>
    </location>
</feature>
<evidence type="ECO:0000313" key="3">
    <source>
        <dbReference type="EMBL" id="PWU49984.1"/>
    </source>
</evidence>